<organism evidence="3">
    <name type="scientific">viral metagenome</name>
    <dbReference type="NCBI Taxonomy" id="1070528"/>
    <lineage>
        <taxon>unclassified sequences</taxon>
        <taxon>metagenomes</taxon>
        <taxon>organismal metagenomes</taxon>
    </lineage>
</organism>
<feature type="transmembrane region" description="Helical" evidence="2">
    <location>
        <begin position="43"/>
        <end position="64"/>
    </location>
</feature>
<keyword evidence="2" id="KW-1133">Transmembrane helix</keyword>
<feature type="region of interest" description="Disordered" evidence="1">
    <location>
        <begin position="168"/>
        <end position="187"/>
    </location>
</feature>
<accession>A0A6C0K4K3</accession>
<dbReference type="AlphaFoldDB" id="A0A6C0K4K3"/>
<protein>
    <submittedName>
        <fullName evidence="3">Uncharacterized protein</fullName>
    </submittedName>
</protein>
<dbReference type="EMBL" id="MN740808">
    <property type="protein sequence ID" value="QHU12659.1"/>
    <property type="molecule type" value="Genomic_DNA"/>
</dbReference>
<sequence length="218" mass="23048">MRVKMELLLSTIIALYAVVVFPSGYLLLTAILTVAAYLFTKSYFSVLGVLIVMVLLNALNAVFLTTVESNKYGAITGPTGGTIVGVEAFQPKDPVSIHQRLSSDKRGLPLQPKVNQVQGVLEAPSILNSLQISQIDSFENGASSKALPATVGVTERIRTPAEGFVPNVPSPDLGAPRGNPFLHNGEDKEGVKRALEKTLLTGEMHEEAGATVGPGAPV</sequence>
<keyword evidence="2" id="KW-0472">Membrane</keyword>
<name>A0A6C0K4K3_9ZZZZ</name>
<evidence type="ECO:0000313" key="3">
    <source>
        <dbReference type="EMBL" id="QHU12659.1"/>
    </source>
</evidence>
<reference evidence="3" key="1">
    <citation type="journal article" date="2020" name="Nature">
        <title>Giant virus diversity and host interactions through global metagenomics.</title>
        <authorList>
            <person name="Schulz F."/>
            <person name="Roux S."/>
            <person name="Paez-Espino D."/>
            <person name="Jungbluth S."/>
            <person name="Walsh D.A."/>
            <person name="Denef V.J."/>
            <person name="McMahon K.D."/>
            <person name="Konstantinidis K.T."/>
            <person name="Eloe-Fadrosh E.A."/>
            <person name="Kyrpides N.C."/>
            <person name="Woyke T."/>
        </authorList>
    </citation>
    <scope>NUCLEOTIDE SEQUENCE</scope>
    <source>
        <strain evidence="3">GVMAG-S-1101172-89</strain>
    </source>
</reference>
<proteinExistence type="predicted"/>
<evidence type="ECO:0000256" key="1">
    <source>
        <dbReference type="SAM" id="MobiDB-lite"/>
    </source>
</evidence>
<evidence type="ECO:0000256" key="2">
    <source>
        <dbReference type="SAM" id="Phobius"/>
    </source>
</evidence>
<feature type="transmembrane region" description="Helical" evidence="2">
    <location>
        <begin position="12"/>
        <end position="37"/>
    </location>
</feature>
<keyword evidence="2" id="KW-0812">Transmembrane</keyword>